<dbReference type="AlphaFoldDB" id="A0A9W8UJ00"/>
<keyword evidence="2" id="KW-1185">Reference proteome</keyword>
<evidence type="ECO:0000313" key="2">
    <source>
        <dbReference type="Proteomes" id="UP001144673"/>
    </source>
</evidence>
<protein>
    <submittedName>
        <fullName evidence="1">Uncharacterized protein</fullName>
    </submittedName>
</protein>
<gene>
    <name evidence="1" type="ORF">LMH87_002017</name>
</gene>
<proteinExistence type="predicted"/>
<comment type="caution">
    <text evidence="1">The sequence shown here is derived from an EMBL/GenBank/DDBJ whole genome shotgun (WGS) entry which is preliminary data.</text>
</comment>
<name>A0A9W8UJ00_AKAMU</name>
<dbReference type="GeneID" id="80889176"/>
<organism evidence="1 2">
    <name type="scientific">Akanthomyces muscarius</name>
    <name type="common">Entomopathogenic fungus</name>
    <name type="synonym">Lecanicillium muscarium</name>
    <dbReference type="NCBI Taxonomy" id="2231603"/>
    <lineage>
        <taxon>Eukaryota</taxon>
        <taxon>Fungi</taxon>
        <taxon>Dikarya</taxon>
        <taxon>Ascomycota</taxon>
        <taxon>Pezizomycotina</taxon>
        <taxon>Sordariomycetes</taxon>
        <taxon>Hypocreomycetidae</taxon>
        <taxon>Hypocreales</taxon>
        <taxon>Cordycipitaceae</taxon>
        <taxon>Akanthomyces</taxon>
    </lineage>
</organism>
<dbReference type="EMBL" id="JAJHUN010000010">
    <property type="protein sequence ID" value="KAJ4147504.1"/>
    <property type="molecule type" value="Genomic_DNA"/>
</dbReference>
<evidence type="ECO:0000313" key="1">
    <source>
        <dbReference type="EMBL" id="KAJ4147504.1"/>
    </source>
</evidence>
<dbReference type="KEGG" id="amus:LMH87_002017"/>
<reference evidence="1" key="1">
    <citation type="journal article" date="2023" name="Access Microbiol">
        <title>De-novo genome assembly for Akanthomyces muscarius, a biocontrol agent of insect agricultural pests.</title>
        <authorList>
            <person name="Erdos Z."/>
            <person name="Studholme D.J."/>
            <person name="Raymond B."/>
            <person name="Sharma M."/>
        </authorList>
    </citation>
    <scope>NUCLEOTIDE SEQUENCE</scope>
    <source>
        <strain evidence="1">Ve6</strain>
    </source>
</reference>
<dbReference type="Proteomes" id="UP001144673">
    <property type="component" value="Chromosome 3"/>
</dbReference>
<accession>A0A9W8UJ00</accession>
<sequence>MNEKKRQYRSPYPKFLRRDSQLTPVVLPPIYIAVPEIHLCIETNITLRLLHENVRSSRDINFELWRALLAHTNSSARRCSRLTTSRSRN</sequence>
<dbReference type="RefSeq" id="XP_056050445.1">
    <property type="nucleotide sequence ID" value="XM_056193403.1"/>
</dbReference>